<dbReference type="GO" id="GO:0008236">
    <property type="term" value="F:serine-type peptidase activity"/>
    <property type="evidence" value="ECO:0007669"/>
    <property type="project" value="UniProtKB-KW"/>
</dbReference>
<gene>
    <name evidence="6" type="ORF">BLE401_16945</name>
</gene>
<keyword evidence="4" id="KW-0720">Serine protease</keyword>
<organism evidence="6 7">
    <name type="scientific">Beggiatoa leptomitoformis</name>
    <dbReference type="NCBI Taxonomy" id="288004"/>
    <lineage>
        <taxon>Bacteria</taxon>
        <taxon>Pseudomonadati</taxon>
        <taxon>Pseudomonadota</taxon>
        <taxon>Gammaproteobacteria</taxon>
        <taxon>Thiotrichales</taxon>
        <taxon>Thiotrichaceae</taxon>
        <taxon>Beggiatoa</taxon>
    </lineage>
</organism>
<dbReference type="STRING" id="288004.AL038_07370"/>
<dbReference type="Pfam" id="PF01343">
    <property type="entry name" value="Peptidase_S49"/>
    <property type="match status" value="1"/>
</dbReference>
<keyword evidence="7" id="KW-1185">Reference proteome</keyword>
<evidence type="ECO:0000256" key="4">
    <source>
        <dbReference type="ARBA" id="ARBA00022825"/>
    </source>
</evidence>
<dbReference type="InterPro" id="IPR029045">
    <property type="entry name" value="ClpP/crotonase-like_dom_sf"/>
</dbReference>
<keyword evidence="3" id="KW-0378">Hydrolase</keyword>
<dbReference type="CDD" id="cd07023">
    <property type="entry name" value="S49_Sppa_N_C"/>
    <property type="match status" value="1"/>
</dbReference>
<dbReference type="SUPFAM" id="SSF52096">
    <property type="entry name" value="ClpP/crotonase"/>
    <property type="match status" value="1"/>
</dbReference>
<accession>A0A2N9YI95</accession>
<dbReference type="Gene3D" id="3.90.226.10">
    <property type="entry name" value="2-enoyl-CoA Hydratase, Chain A, domain 1"/>
    <property type="match status" value="1"/>
</dbReference>
<evidence type="ECO:0000256" key="2">
    <source>
        <dbReference type="ARBA" id="ARBA00022670"/>
    </source>
</evidence>
<dbReference type="InterPro" id="IPR002142">
    <property type="entry name" value="Peptidase_S49"/>
</dbReference>
<dbReference type="EMBL" id="CP018889">
    <property type="protein sequence ID" value="AUI70220.1"/>
    <property type="molecule type" value="Genomic_DNA"/>
</dbReference>
<dbReference type="Proteomes" id="UP000234271">
    <property type="component" value="Chromosome"/>
</dbReference>
<keyword evidence="2" id="KW-0645">Protease</keyword>
<dbReference type="PANTHER" id="PTHR42987">
    <property type="entry name" value="PEPTIDASE S49"/>
    <property type="match status" value="1"/>
</dbReference>
<dbReference type="AlphaFoldDB" id="A0A2N9YI95"/>
<evidence type="ECO:0000259" key="5">
    <source>
        <dbReference type="Pfam" id="PF01343"/>
    </source>
</evidence>
<dbReference type="GO" id="GO:0006508">
    <property type="term" value="P:proteolysis"/>
    <property type="evidence" value="ECO:0007669"/>
    <property type="project" value="UniProtKB-KW"/>
</dbReference>
<protein>
    <submittedName>
        <fullName evidence="6">S49 family peptidase</fullName>
    </submittedName>
</protein>
<dbReference type="PANTHER" id="PTHR42987:SF4">
    <property type="entry name" value="PROTEASE SOHB-RELATED"/>
    <property type="match status" value="1"/>
</dbReference>
<dbReference type="Gene3D" id="6.20.330.10">
    <property type="match status" value="1"/>
</dbReference>
<evidence type="ECO:0000313" key="7">
    <source>
        <dbReference type="Proteomes" id="UP000234271"/>
    </source>
</evidence>
<sequence length="369" mass="39797">MSIIMGAFRLVGQVVIALLSLIILFVLAVLFFVSLGAGLGTGLKNSEFSDLESATPQYTYISGSQQSKQYLLKLSVNGVILGSPTTNLDSFSFLSSGVTYGYQIQEALEAAAKNPNIKGILLHFQTPGGTIYGSRAIFEGVKTYQKATNNPVLAYIEGFSASGGVMAMVGANEIYADYGSMIGSIGVLGVSLTYFNKPVATDGGLMGGGMVTQGGIEQYQIFAGRGKDLGNPFRRPTEEELKNLQAGVETEYNNFVHHVAENRKIDETVIRDKMGAQIFSNDLAKQYGLIDGTLSRQQAIEKLAELAHVQDDYQLVYPQSSTDSWLGQLLAWSTGHAPQVTTSNPQQQLCATILHVPLVYHGNINKVCQ</sequence>
<evidence type="ECO:0000256" key="3">
    <source>
        <dbReference type="ARBA" id="ARBA00022801"/>
    </source>
</evidence>
<evidence type="ECO:0000256" key="1">
    <source>
        <dbReference type="ARBA" id="ARBA00008683"/>
    </source>
</evidence>
<comment type="similarity">
    <text evidence="1">Belongs to the peptidase S49 family.</text>
</comment>
<dbReference type="KEGG" id="blep:AL038_07370"/>
<feature type="domain" description="Peptidase S49" evidence="5">
    <location>
        <begin position="146"/>
        <end position="309"/>
    </location>
</feature>
<proteinExistence type="inferred from homology"/>
<evidence type="ECO:0000313" key="6">
    <source>
        <dbReference type="EMBL" id="AUI70220.1"/>
    </source>
</evidence>
<dbReference type="RefSeq" id="WP_062151170.1">
    <property type="nucleotide sequence ID" value="NZ_CP012373.2"/>
</dbReference>
<dbReference type="OrthoDB" id="5623708at2"/>
<name>A0A2N9YI95_9GAMM</name>
<dbReference type="InterPro" id="IPR047272">
    <property type="entry name" value="S49_SppA_C"/>
</dbReference>
<reference evidence="7" key="1">
    <citation type="submission" date="2016-12" db="EMBL/GenBank/DDBJ databases">
        <title>Complete Genome Sequence of Beggiatoa leptomitiformis D-401.</title>
        <authorList>
            <person name="Fomenkov A."/>
            <person name="Vincze T."/>
            <person name="Grabovich M."/>
            <person name="Anton B.P."/>
            <person name="Dubinina G."/>
            <person name="Orlova M."/>
            <person name="Belousova E."/>
            <person name="Roberts R.J."/>
        </authorList>
    </citation>
    <scope>NUCLEOTIDE SEQUENCE [LARGE SCALE GENOMIC DNA]</scope>
    <source>
        <strain evidence="7">D-401</strain>
    </source>
</reference>